<dbReference type="GO" id="GO:0016787">
    <property type="term" value="F:hydrolase activity"/>
    <property type="evidence" value="ECO:0007669"/>
    <property type="project" value="UniProtKB-KW"/>
</dbReference>
<dbReference type="HOGENOM" id="CLU_012494_6_2_1"/>
<dbReference type="eggNOG" id="KOG1515">
    <property type="taxonomic scope" value="Eukaryota"/>
</dbReference>
<proteinExistence type="predicted"/>
<dbReference type="Proteomes" id="UP000018087">
    <property type="component" value="Unassembled WGS sequence"/>
</dbReference>
<evidence type="ECO:0000313" key="4">
    <source>
        <dbReference type="EMBL" id="ERS96139.1"/>
    </source>
</evidence>
<organism evidence="4 5">
    <name type="scientific">Sporothrix schenckii (strain ATCC 58251 / de Perez 2211183)</name>
    <name type="common">Rose-picker's disease fungus</name>
    <dbReference type="NCBI Taxonomy" id="1391915"/>
    <lineage>
        <taxon>Eukaryota</taxon>
        <taxon>Fungi</taxon>
        <taxon>Dikarya</taxon>
        <taxon>Ascomycota</taxon>
        <taxon>Pezizomycotina</taxon>
        <taxon>Sordariomycetes</taxon>
        <taxon>Sordariomycetidae</taxon>
        <taxon>Ophiostomatales</taxon>
        <taxon>Ophiostomataceae</taxon>
        <taxon>Sporothrix</taxon>
    </lineage>
</organism>
<dbReference type="PANTHER" id="PTHR48081:SF8">
    <property type="entry name" value="ALPHA_BETA HYDROLASE FOLD-3 DOMAIN-CONTAINING PROTEIN-RELATED"/>
    <property type="match status" value="1"/>
</dbReference>
<evidence type="ECO:0000313" key="5">
    <source>
        <dbReference type="Proteomes" id="UP000018087"/>
    </source>
</evidence>
<dbReference type="OrthoDB" id="408631at2759"/>
<dbReference type="PANTHER" id="PTHR48081">
    <property type="entry name" value="AB HYDROLASE SUPERFAMILY PROTEIN C4A8.06C"/>
    <property type="match status" value="1"/>
</dbReference>
<evidence type="ECO:0000259" key="3">
    <source>
        <dbReference type="Pfam" id="PF07859"/>
    </source>
</evidence>
<sequence length="343" mass="36835">MSRQIYQPLHPAVRPLLDPQYVAFHDAHMQYVQPDDSKVWDGSARTKPSLPPGTLDVVPVGSTEDIDVPALDGKTTFPMRVFRPSSSSPSASSTSSSTAPPIFLWCHGGGWAIGSVASENDFCTRVCEGAGVIVCSVGYRLAPEDRFPAAADDAYAALAYASSVEGGQRIGGDPARVAVGGTSAGATLSCVAALRQIEALGNSTSPLRGSLYIVPVVDNTATVETAWKPNAMTAPWLTPGRMLWYRRMYMPDESDWSHWHASPNLAPRELLEKLPPVWVAVSEQDLLAPEGIAFAKQLQKLGVKTELQVLKGCTHSVLALDGVMDKGTKLVEDAIEAVRTFFK</sequence>
<dbReference type="Gene3D" id="3.40.50.1820">
    <property type="entry name" value="alpha/beta hydrolase"/>
    <property type="match status" value="1"/>
</dbReference>
<keyword evidence="5" id="KW-1185">Reference proteome</keyword>
<dbReference type="AlphaFoldDB" id="U7PN15"/>
<reference evidence="5" key="1">
    <citation type="journal article" date="2014" name="Genome Announc.">
        <title>Genome sequence of the pathogenic fungus Sporothrix schenckii (ATCC 58251).</title>
        <authorList>
            <person name="Cuomo C.A."/>
            <person name="Rodriguez-Del Valle N."/>
            <person name="Perez-Sanchez L."/>
            <person name="Abouelleil A."/>
            <person name="Goldberg J."/>
            <person name="Young S."/>
            <person name="Zeng Q."/>
            <person name="Birren B.W."/>
        </authorList>
    </citation>
    <scope>NUCLEOTIDE SEQUENCE [LARGE SCALE GENOMIC DNA]</scope>
    <source>
        <strain evidence="5">ATCC 58251 / de Perez 2211183</strain>
    </source>
</reference>
<evidence type="ECO:0000256" key="2">
    <source>
        <dbReference type="SAM" id="MobiDB-lite"/>
    </source>
</evidence>
<feature type="domain" description="Alpha/beta hydrolase fold-3" evidence="3">
    <location>
        <begin position="104"/>
        <end position="317"/>
    </location>
</feature>
<dbReference type="InterPro" id="IPR013094">
    <property type="entry name" value="AB_hydrolase_3"/>
</dbReference>
<dbReference type="STRING" id="1391915.U7PN15"/>
<accession>U7PN15</accession>
<feature type="region of interest" description="Disordered" evidence="2">
    <location>
        <begin position="35"/>
        <end position="61"/>
    </location>
</feature>
<evidence type="ECO:0000256" key="1">
    <source>
        <dbReference type="ARBA" id="ARBA00022801"/>
    </source>
</evidence>
<dbReference type="SUPFAM" id="SSF53474">
    <property type="entry name" value="alpha/beta-Hydrolases"/>
    <property type="match status" value="1"/>
</dbReference>
<dbReference type="Pfam" id="PF07859">
    <property type="entry name" value="Abhydrolase_3"/>
    <property type="match status" value="1"/>
</dbReference>
<protein>
    <recommendedName>
        <fullName evidence="3">Alpha/beta hydrolase fold-3 domain-containing protein</fullName>
    </recommendedName>
</protein>
<dbReference type="EMBL" id="KI440851">
    <property type="protein sequence ID" value="ERS96139.1"/>
    <property type="molecule type" value="Genomic_DNA"/>
</dbReference>
<gene>
    <name evidence="4" type="ORF">HMPREF1624_07675</name>
</gene>
<dbReference type="InterPro" id="IPR029058">
    <property type="entry name" value="AB_hydrolase_fold"/>
</dbReference>
<keyword evidence="1" id="KW-0378">Hydrolase</keyword>
<dbReference type="InterPro" id="IPR050300">
    <property type="entry name" value="GDXG_lipolytic_enzyme"/>
</dbReference>
<name>U7PN15_SPOS1</name>